<reference evidence="3" key="1">
    <citation type="journal article" date="2017" name="Cell">
        <title>Insights into land plant evolution garnered from the Marchantia polymorpha genome.</title>
        <authorList>
            <person name="Bowman J.L."/>
            <person name="Kohchi T."/>
            <person name="Yamato K.T."/>
            <person name="Jenkins J."/>
            <person name="Shu S."/>
            <person name="Ishizaki K."/>
            <person name="Yamaoka S."/>
            <person name="Nishihama R."/>
            <person name="Nakamura Y."/>
            <person name="Berger F."/>
            <person name="Adam C."/>
            <person name="Aki S.S."/>
            <person name="Althoff F."/>
            <person name="Araki T."/>
            <person name="Arteaga-Vazquez M.A."/>
            <person name="Balasubrmanian S."/>
            <person name="Barry K."/>
            <person name="Bauer D."/>
            <person name="Boehm C.R."/>
            <person name="Briginshaw L."/>
            <person name="Caballero-Perez J."/>
            <person name="Catarino B."/>
            <person name="Chen F."/>
            <person name="Chiyoda S."/>
            <person name="Chovatia M."/>
            <person name="Davies K.M."/>
            <person name="Delmans M."/>
            <person name="Demura T."/>
            <person name="Dierschke T."/>
            <person name="Dolan L."/>
            <person name="Dorantes-Acosta A.E."/>
            <person name="Eklund D.M."/>
            <person name="Florent S.N."/>
            <person name="Flores-Sandoval E."/>
            <person name="Fujiyama A."/>
            <person name="Fukuzawa H."/>
            <person name="Galik B."/>
            <person name="Grimanelli D."/>
            <person name="Grimwood J."/>
            <person name="Grossniklaus U."/>
            <person name="Hamada T."/>
            <person name="Haseloff J."/>
            <person name="Hetherington A.J."/>
            <person name="Higo A."/>
            <person name="Hirakawa Y."/>
            <person name="Hundley H.N."/>
            <person name="Ikeda Y."/>
            <person name="Inoue K."/>
            <person name="Inoue S.I."/>
            <person name="Ishida S."/>
            <person name="Jia Q."/>
            <person name="Kakita M."/>
            <person name="Kanazawa T."/>
            <person name="Kawai Y."/>
            <person name="Kawashima T."/>
            <person name="Kennedy M."/>
            <person name="Kinose K."/>
            <person name="Kinoshita T."/>
            <person name="Kohara Y."/>
            <person name="Koide E."/>
            <person name="Komatsu K."/>
            <person name="Kopischke S."/>
            <person name="Kubo M."/>
            <person name="Kyozuka J."/>
            <person name="Lagercrantz U."/>
            <person name="Lin S.S."/>
            <person name="Lindquist E."/>
            <person name="Lipzen A.M."/>
            <person name="Lu C.W."/>
            <person name="De Luna E."/>
            <person name="Martienssen R.A."/>
            <person name="Minamino N."/>
            <person name="Mizutani M."/>
            <person name="Mizutani M."/>
            <person name="Mochizuki N."/>
            <person name="Monte I."/>
            <person name="Mosher R."/>
            <person name="Nagasaki H."/>
            <person name="Nakagami H."/>
            <person name="Naramoto S."/>
            <person name="Nishitani K."/>
            <person name="Ohtani M."/>
            <person name="Okamoto T."/>
            <person name="Okumura M."/>
            <person name="Phillips J."/>
            <person name="Pollak B."/>
            <person name="Reinders A."/>
            <person name="Rovekamp M."/>
            <person name="Sano R."/>
            <person name="Sawa S."/>
            <person name="Schmid M.W."/>
            <person name="Shirakawa M."/>
            <person name="Solano R."/>
            <person name="Spunde A."/>
            <person name="Suetsugu N."/>
            <person name="Sugano S."/>
            <person name="Sugiyama A."/>
            <person name="Sun R."/>
            <person name="Suzuki Y."/>
            <person name="Takenaka M."/>
            <person name="Takezawa D."/>
            <person name="Tomogane H."/>
            <person name="Tsuzuki M."/>
            <person name="Ueda T."/>
            <person name="Umeda M."/>
            <person name="Ward J.M."/>
            <person name="Watanabe Y."/>
            <person name="Yazaki K."/>
            <person name="Yokoyama R."/>
            <person name="Yoshitake Y."/>
            <person name="Yotsui I."/>
            <person name="Zachgo S."/>
            <person name="Schmutz J."/>
        </authorList>
    </citation>
    <scope>NUCLEOTIDE SEQUENCE [LARGE SCALE GENOMIC DNA]</scope>
    <source>
        <strain evidence="3">Tak-1</strain>
    </source>
</reference>
<sequence length="184" mass="20779">MIILTNYDDDDDEDDDDDDDMTTTTTRARLHFARIQIFSEFHEPRCTCHPIRRGRLAESRIQNPEPPRPQQQQQQQCSCLPPSSARGQTAPSDATSSSWVSGSRSNYVTQNARFLPLLPSTESALSSGSRHACTRRTRELSIALTALDRRMQHCNANGLCVVSSSTRELVRPRRKLQRSHVVLS</sequence>
<feature type="compositionally biased region" description="Acidic residues" evidence="1">
    <location>
        <begin position="7"/>
        <end position="21"/>
    </location>
</feature>
<dbReference type="AlphaFoldDB" id="A0A2R6WFS3"/>
<protein>
    <submittedName>
        <fullName evidence="2">Uncharacterized protein</fullName>
    </submittedName>
</protein>
<accession>A0A2R6WFS3</accession>
<evidence type="ECO:0000256" key="1">
    <source>
        <dbReference type="SAM" id="MobiDB-lite"/>
    </source>
</evidence>
<gene>
    <name evidence="2" type="ORF">MARPO_0096s0054</name>
</gene>
<feature type="region of interest" description="Disordered" evidence="1">
    <location>
        <begin position="1"/>
        <end position="22"/>
    </location>
</feature>
<feature type="region of interest" description="Disordered" evidence="1">
    <location>
        <begin position="61"/>
        <end position="102"/>
    </location>
</feature>
<dbReference type="Proteomes" id="UP000244005">
    <property type="component" value="Unassembled WGS sequence"/>
</dbReference>
<organism evidence="2 3">
    <name type="scientific">Marchantia polymorpha</name>
    <name type="common">Common liverwort</name>
    <name type="synonym">Marchantia aquatica</name>
    <dbReference type="NCBI Taxonomy" id="3197"/>
    <lineage>
        <taxon>Eukaryota</taxon>
        <taxon>Viridiplantae</taxon>
        <taxon>Streptophyta</taxon>
        <taxon>Embryophyta</taxon>
        <taxon>Marchantiophyta</taxon>
        <taxon>Marchantiopsida</taxon>
        <taxon>Marchantiidae</taxon>
        <taxon>Marchantiales</taxon>
        <taxon>Marchantiaceae</taxon>
        <taxon>Marchantia</taxon>
    </lineage>
</organism>
<evidence type="ECO:0000313" key="3">
    <source>
        <dbReference type="Proteomes" id="UP000244005"/>
    </source>
</evidence>
<keyword evidence="3" id="KW-1185">Reference proteome</keyword>
<proteinExistence type="predicted"/>
<dbReference type="EMBL" id="KZ772768">
    <property type="protein sequence ID" value="PTQ32709.1"/>
    <property type="molecule type" value="Genomic_DNA"/>
</dbReference>
<feature type="compositionally biased region" description="Polar residues" evidence="1">
    <location>
        <begin position="85"/>
        <end position="102"/>
    </location>
</feature>
<evidence type="ECO:0000313" key="2">
    <source>
        <dbReference type="EMBL" id="PTQ32709.1"/>
    </source>
</evidence>
<dbReference type="Gramene" id="Mp1g09460.1">
    <property type="protein sequence ID" value="Mp1g09460.1.cds"/>
    <property type="gene ID" value="Mp1g09460"/>
</dbReference>
<name>A0A2R6WFS3_MARPO</name>